<keyword evidence="2" id="KW-1185">Reference proteome</keyword>
<evidence type="ECO:0000313" key="1">
    <source>
        <dbReference type="EMBL" id="KAJ0182221.1"/>
    </source>
</evidence>
<dbReference type="Proteomes" id="UP000824533">
    <property type="component" value="Linkage Group LG03"/>
</dbReference>
<protein>
    <submittedName>
        <fullName evidence="1">Uncharacterized protein</fullName>
    </submittedName>
</protein>
<sequence length="175" mass="20644">MFVKYQVALMVLISLAFTNACQPPPCHWSDAKPMDNYFEQLANTLIAADRRAQEFCYNYGGRWSKEIFGKEFTYVFPVKRYNAADFTVMIKNRLLFVNGNSCDNIFAEVRILPDYLNVYGAYWVYENEEVVVYFPYIYNRSIGKIYKQCHPQNPQVITVQRREGANTDVKHFFEY</sequence>
<proteinExistence type="predicted"/>
<dbReference type="EMBL" id="CM034389">
    <property type="protein sequence ID" value="KAJ0182221.1"/>
    <property type="molecule type" value="Genomic_DNA"/>
</dbReference>
<evidence type="ECO:0000313" key="2">
    <source>
        <dbReference type="Proteomes" id="UP000824533"/>
    </source>
</evidence>
<gene>
    <name evidence="1" type="ORF">K1T71_001590</name>
</gene>
<organism evidence="1 2">
    <name type="scientific">Dendrolimus kikuchii</name>
    <dbReference type="NCBI Taxonomy" id="765133"/>
    <lineage>
        <taxon>Eukaryota</taxon>
        <taxon>Metazoa</taxon>
        <taxon>Ecdysozoa</taxon>
        <taxon>Arthropoda</taxon>
        <taxon>Hexapoda</taxon>
        <taxon>Insecta</taxon>
        <taxon>Pterygota</taxon>
        <taxon>Neoptera</taxon>
        <taxon>Endopterygota</taxon>
        <taxon>Lepidoptera</taxon>
        <taxon>Glossata</taxon>
        <taxon>Ditrysia</taxon>
        <taxon>Bombycoidea</taxon>
        <taxon>Lasiocampidae</taxon>
        <taxon>Dendrolimus</taxon>
    </lineage>
</organism>
<accession>A0ACC1DF31</accession>
<name>A0ACC1DF31_9NEOP</name>
<reference evidence="1 2" key="1">
    <citation type="journal article" date="2021" name="Front. Genet.">
        <title>Chromosome-Level Genome Assembly Reveals Significant Gene Expansion in the Toll and IMD Signaling Pathways of Dendrolimus kikuchii.</title>
        <authorList>
            <person name="Zhou J."/>
            <person name="Wu P."/>
            <person name="Xiong Z."/>
            <person name="Liu N."/>
            <person name="Zhao N."/>
            <person name="Ji M."/>
            <person name="Qiu Y."/>
            <person name="Yang B."/>
        </authorList>
    </citation>
    <scope>NUCLEOTIDE SEQUENCE [LARGE SCALE GENOMIC DNA]</scope>
    <source>
        <strain evidence="1">Ann1</strain>
    </source>
</reference>
<comment type="caution">
    <text evidence="1">The sequence shown here is derived from an EMBL/GenBank/DDBJ whole genome shotgun (WGS) entry which is preliminary data.</text>
</comment>